<accession>A0A9P0YQZ0</accession>
<evidence type="ECO:0000256" key="1">
    <source>
        <dbReference type="SAM" id="MobiDB-lite"/>
    </source>
</evidence>
<sequence>MGTIGIEEALLRQRPIFLILCNPKEEAKLGEADREERNMTSANPDLLSFEETKPSYPQLGLGLPGVKSLLLKSFFLSLKLAARLKSTGESSFLDAKPTSPFPYQFGLKNSTRQSIGY</sequence>
<dbReference type="Proteomes" id="UP001152484">
    <property type="component" value="Unassembled WGS sequence"/>
</dbReference>
<proteinExistence type="predicted"/>
<evidence type="ECO:0000313" key="3">
    <source>
        <dbReference type="Proteomes" id="UP001152484"/>
    </source>
</evidence>
<dbReference type="AlphaFoldDB" id="A0A9P0YQZ0"/>
<dbReference type="OrthoDB" id="10515876at2759"/>
<reference evidence="2" key="1">
    <citation type="submission" date="2022-07" db="EMBL/GenBank/DDBJ databases">
        <authorList>
            <person name="Macas J."/>
            <person name="Novak P."/>
            <person name="Neumann P."/>
        </authorList>
    </citation>
    <scope>NUCLEOTIDE SEQUENCE</scope>
</reference>
<name>A0A9P0YQZ0_CUSEU</name>
<feature type="compositionally biased region" description="Basic and acidic residues" evidence="1">
    <location>
        <begin position="29"/>
        <end position="38"/>
    </location>
</feature>
<organism evidence="2 3">
    <name type="scientific">Cuscuta europaea</name>
    <name type="common">European dodder</name>
    <dbReference type="NCBI Taxonomy" id="41803"/>
    <lineage>
        <taxon>Eukaryota</taxon>
        <taxon>Viridiplantae</taxon>
        <taxon>Streptophyta</taxon>
        <taxon>Embryophyta</taxon>
        <taxon>Tracheophyta</taxon>
        <taxon>Spermatophyta</taxon>
        <taxon>Magnoliopsida</taxon>
        <taxon>eudicotyledons</taxon>
        <taxon>Gunneridae</taxon>
        <taxon>Pentapetalae</taxon>
        <taxon>asterids</taxon>
        <taxon>lamiids</taxon>
        <taxon>Solanales</taxon>
        <taxon>Convolvulaceae</taxon>
        <taxon>Cuscuteae</taxon>
        <taxon>Cuscuta</taxon>
        <taxon>Cuscuta subgen. Cuscuta</taxon>
    </lineage>
</organism>
<dbReference type="EMBL" id="CAMAPE010000008">
    <property type="protein sequence ID" value="CAH9072389.1"/>
    <property type="molecule type" value="Genomic_DNA"/>
</dbReference>
<gene>
    <name evidence="2" type="ORF">CEURO_LOCUS4328</name>
</gene>
<comment type="caution">
    <text evidence="2">The sequence shown here is derived from an EMBL/GenBank/DDBJ whole genome shotgun (WGS) entry which is preliminary data.</text>
</comment>
<feature type="region of interest" description="Disordered" evidence="1">
    <location>
        <begin position="29"/>
        <end position="49"/>
    </location>
</feature>
<protein>
    <submittedName>
        <fullName evidence="2">Uncharacterized protein</fullName>
    </submittedName>
</protein>
<keyword evidence="3" id="KW-1185">Reference proteome</keyword>
<evidence type="ECO:0000313" key="2">
    <source>
        <dbReference type="EMBL" id="CAH9072389.1"/>
    </source>
</evidence>